<dbReference type="RefSeq" id="WP_161449867.1">
    <property type="nucleotide sequence ID" value="NZ_WYDN01000017.1"/>
</dbReference>
<evidence type="ECO:0000313" key="2">
    <source>
        <dbReference type="EMBL" id="NAZ17407.1"/>
    </source>
</evidence>
<name>A0A6L9G8A8_9MICC</name>
<feature type="transmembrane region" description="Helical" evidence="1">
    <location>
        <begin position="87"/>
        <end position="110"/>
    </location>
</feature>
<feature type="transmembrane region" description="Helical" evidence="1">
    <location>
        <begin position="7"/>
        <end position="32"/>
    </location>
</feature>
<gene>
    <name evidence="2" type="ORF">GT020_15240</name>
</gene>
<reference evidence="2 3" key="1">
    <citation type="submission" date="2020-01" db="EMBL/GenBank/DDBJ databases">
        <title>Glutamicibacter soli M275.</title>
        <authorList>
            <person name="Meng X."/>
        </authorList>
    </citation>
    <scope>NUCLEOTIDE SEQUENCE [LARGE SCALE GENOMIC DNA]</scope>
    <source>
        <strain evidence="2 3">M275</strain>
    </source>
</reference>
<organism evidence="2 3">
    <name type="scientific">Glutamicibacter soli</name>
    <dbReference type="NCBI Taxonomy" id="453836"/>
    <lineage>
        <taxon>Bacteria</taxon>
        <taxon>Bacillati</taxon>
        <taxon>Actinomycetota</taxon>
        <taxon>Actinomycetes</taxon>
        <taxon>Micrococcales</taxon>
        <taxon>Micrococcaceae</taxon>
        <taxon>Glutamicibacter</taxon>
    </lineage>
</organism>
<dbReference type="EMBL" id="WYDN01000017">
    <property type="protein sequence ID" value="NAZ17407.1"/>
    <property type="molecule type" value="Genomic_DNA"/>
</dbReference>
<keyword evidence="1" id="KW-0812">Transmembrane</keyword>
<accession>A0A6L9G8A8</accession>
<evidence type="ECO:0000313" key="3">
    <source>
        <dbReference type="Proteomes" id="UP000477543"/>
    </source>
</evidence>
<dbReference type="Proteomes" id="UP000477543">
    <property type="component" value="Unassembled WGS sequence"/>
</dbReference>
<evidence type="ECO:0008006" key="4">
    <source>
        <dbReference type="Google" id="ProtNLM"/>
    </source>
</evidence>
<dbReference type="AlphaFoldDB" id="A0A6L9G8A8"/>
<protein>
    <recommendedName>
        <fullName evidence="4">DUF1648 domain-containing protein</fullName>
    </recommendedName>
</protein>
<proteinExistence type="predicted"/>
<keyword evidence="1" id="KW-0472">Membrane</keyword>
<keyword evidence="1" id="KW-1133">Transmembrane helix</keyword>
<feature type="transmembrane region" description="Helical" evidence="1">
    <location>
        <begin position="52"/>
        <end position="75"/>
    </location>
</feature>
<evidence type="ECO:0000256" key="1">
    <source>
        <dbReference type="SAM" id="Phobius"/>
    </source>
</evidence>
<sequence>MSAARKYSILLIGPGAALLLYAGSYLLLRAGLPAQLVRHLGPEGAGYGSTPLVLGVVAAIAAAAFGIGVWTCNDLTSLGHWYAGPKAIVVCFLAAGYAVLALGLGMMLAASIPGAEDQGANVIGFSLLALLAGFSAAAAVLSGILPAARPEALG</sequence>
<feature type="transmembrane region" description="Helical" evidence="1">
    <location>
        <begin position="122"/>
        <end position="148"/>
    </location>
</feature>
<comment type="caution">
    <text evidence="2">The sequence shown here is derived from an EMBL/GenBank/DDBJ whole genome shotgun (WGS) entry which is preliminary data.</text>
</comment>